<evidence type="ECO:0000313" key="2">
    <source>
        <dbReference type="Proteomes" id="UP000013137"/>
    </source>
</evidence>
<keyword evidence="2" id="KW-1185">Reference proteome</keyword>
<dbReference type="EMBL" id="AMWK01000017">
    <property type="protein sequence ID" value="ENY53615.1"/>
    <property type="molecule type" value="Genomic_DNA"/>
</dbReference>
<proteinExistence type="predicted"/>
<dbReference type="NCBIfam" id="NF045891">
    <property type="entry name" value="ICE_Mbov_0400"/>
    <property type="match status" value="1"/>
</dbReference>
<protein>
    <submittedName>
        <fullName evidence="1">Uncharacterized protein</fullName>
    </submittedName>
</protein>
<organism evidence="1 2">
    <name type="scientific">Metamycoplasma alkalescens 14918</name>
    <dbReference type="NCBI Taxonomy" id="1188234"/>
    <lineage>
        <taxon>Bacteria</taxon>
        <taxon>Bacillati</taxon>
        <taxon>Mycoplasmatota</taxon>
        <taxon>Mycoplasmoidales</taxon>
        <taxon>Metamycoplasmataceae</taxon>
        <taxon>Metamycoplasma</taxon>
    </lineage>
</organism>
<dbReference type="PATRIC" id="fig|1188234.3.peg.646"/>
<reference evidence="1 2" key="1">
    <citation type="journal article" date="2013" name="Genome Announc.">
        <title>Draft Genome Sequences of Mycoplasma alkalescens, Mycoplasma arginini, and Mycoplasma bovigenitalium, Three Species with Equivocal Pathogenic Status for Cattle.</title>
        <authorList>
            <person name="Manso-Silvan L."/>
            <person name="Tardy F."/>
            <person name="Baranowski E."/>
            <person name="Barre A."/>
            <person name="Blanchard A."/>
            <person name="Breton M."/>
            <person name="Couture C."/>
            <person name="Citti C."/>
            <person name="Dordet-Frisoni E."/>
            <person name="Dupuy V."/>
            <person name="Gaurivaud P."/>
            <person name="Jacob D."/>
            <person name="Lemaitre C."/>
            <person name="Nikolski M."/>
            <person name="Nouvel L.X."/>
            <person name="Poumarat F."/>
            <person name="Thebault P."/>
            <person name="Theil S."/>
            <person name="Thiaucourt F."/>
            <person name="Sirand-Pugnet P."/>
        </authorList>
    </citation>
    <scope>NUCLEOTIDE SEQUENCE [LARGE SCALE GENOMIC DNA]</scope>
    <source>
        <strain evidence="1 2">14918</strain>
    </source>
</reference>
<name>N9SQ55_9BACT</name>
<evidence type="ECO:0000313" key="1">
    <source>
        <dbReference type="EMBL" id="ENY53615.1"/>
    </source>
</evidence>
<dbReference type="OrthoDB" id="397790at2"/>
<accession>N9SQ55</accession>
<sequence>MENKLLIGGVYRLTNNETKLAIWKDKLKSLIDENETNYSFVFFFSNEQVYCLNLCILTNNNKDQIKNNEDNLIFETDLYDGQKEIAINCSTVYIMNQKLFENLYIEDEEDIFQISPYVYDKVMKTIHKNGDKIKYLEIDDSQF</sequence>
<gene>
    <name evidence="1" type="ORF">MALK_6660</name>
</gene>
<dbReference type="RefSeq" id="WP_002882141.1">
    <property type="nucleotide sequence ID" value="NZ_AMWK01000017.1"/>
</dbReference>
<dbReference type="Proteomes" id="UP000013137">
    <property type="component" value="Unassembled WGS sequence"/>
</dbReference>
<dbReference type="AlphaFoldDB" id="N9SQ55"/>
<comment type="caution">
    <text evidence="1">The sequence shown here is derived from an EMBL/GenBank/DDBJ whole genome shotgun (WGS) entry which is preliminary data.</text>
</comment>